<accession>A0A6N7TVB6</accession>
<proteinExistence type="predicted"/>
<name>A0A6N7TVB6_9BIFI</name>
<evidence type="ECO:0000313" key="1">
    <source>
        <dbReference type="EMBL" id="MSD91689.1"/>
    </source>
</evidence>
<evidence type="ECO:0000313" key="2">
    <source>
        <dbReference type="Proteomes" id="UP000436357"/>
    </source>
</evidence>
<organism evidence="1 2">
    <name type="scientific">Bifidobacterium asteroides</name>
    <dbReference type="NCBI Taxonomy" id="1684"/>
    <lineage>
        <taxon>Bacteria</taxon>
        <taxon>Bacillati</taxon>
        <taxon>Actinomycetota</taxon>
        <taxon>Actinomycetes</taxon>
        <taxon>Bifidobacteriales</taxon>
        <taxon>Bifidobacteriaceae</taxon>
        <taxon>Bifidobacterium</taxon>
    </lineage>
</organism>
<sequence>MVEAVEPKLPVEADGQVDGDRLLALLPVAGPECAFVPSYRMFNGRLRSDPGLMVKVGVGKFHPLLAIVGI</sequence>
<dbReference type="EMBL" id="WKKW01000009">
    <property type="protein sequence ID" value="MSD91689.1"/>
    <property type="molecule type" value="Genomic_DNA"/>
</dbReference>
<protein>
    <submittedName>
        <fullName evidence="1">Uncharacterized protein</fullName>
    </submittedName>
</protein>
<gene>
    <name evidence="1" type="ORF">GKC41_08555</name>
</gene>
<dbReference type="AlphaFoldDB" id="A0A6N7TVB6"/>
<dbReference type="RefSeq" id="WP_154313837.1">
    <property type="nucleotide sequence ID" value="NZ_WKKW01000009.1"/>
</dbReference>
<reference evidence="1 2" key="1">
    <citation type="submission" date="2019-11" db="EMBL/GenBank/DDBJ databases">
        <title>Draft Genome Sequence of Plant Growth-Promoting Rhizosphere-Associated Bacteria.</title>
        <authorList>
            <person name="Vasilyev I.Y."/>
            <person name="Radchenko V."/>
            <person name="Ilnitskaya E.V."/>
        </authorList>
    </citation>
    <scope>NUCLEOTIDE SEQUENCE [LARGE SCALE GENOMIC DNA]</scope>
    <source>
        <strain evidence="1 2">VRA_9sq_n</strain>
    </source>
</reference>
<dbReference type="Proteomes" id="UP000436357">
    <property type="component" value="Unassembled WGS sequence"/>
</dbReference>
<comment type="caution">
    <text evidence="1">The sequence shown here is derived from an EMBL/GenBank/DDBJ whole genome shotgun (WGS) entry which is preliminary data.</text>
</comment>